<gene>
    <name evidence="10" type="primary">GTR2</name>
    <name evidence="10" type="ORF">HK105_205690</name>
</gene>
<organism evidence="10 11">
    <name type="scientific">Polyrhizophydium stewartii</name>
    <dbReference type="NCBI Taxonomy" id="2732419"/>
    <lineage>
        <taxon>Eukaryota</taxon>
        <taxon>Fungi</taxon>
        <taxon>Fungi incertae sedis</taxon>
        <taxon>Chytridiomycota</taxon>
        <taxon>Chytridiomycota incertae sedis</taxon>
        <taxon>Chytridiomycetes</taxon>
        <taxon>Rhizophydiales</taxon>
        <taxon>Rhizophydiales incertae sedis</taxon>
        <taxon>Polyrhizophydium</taxon>
    </lineage>
</organism>
<comment type="subunit">
    <text evidence="8">Component of the GSE complex.</text>
</comment>
<evidence type="ECO:0000256" key="5">
    <source>
        <dbReference type="ARBA" id="ARBA00023134"/>
    </source>
</evidence>
<keyword evidence="6" id="KW-0472">Membrane</keyword>
<proteinExistence type="inferred from homology"/>
<dbReference type="InterPro" id="IPR027417">
    <property type="entry name" value="P-loop_NTPase"/>
</dbReference>
<comment type="subcellular location">
    <subcellularLocation>
        <location evidence="1">Endomembrane system</location>
    </subcellularLocation>
</comment>
<evidence type="ECO:0000256" key="2">
    <source>
        <dbReference type="ARBA" id="ARBA00007756"/>
    </source>
</evidence>
<evidence type="ECO:0000256" key="3">
    <source>
        <dbReference type="ARBA" id="ARBA00022741"/>
    </source>
</evidence>
<evidence type="ECO:0000313" key="11">
    <source>
        <dbReference type="Proteomes" id="UP001527925"/>
    </source>
</evidence>
<accession>A0ABR4N5K5</accession>
<dbReference type="PANTHER" id="PTHR11259">
    <property type="entry name" value="RAS-RELATED GTP BINDING RAG/GTR YEAST"/>
    <property type="match status" value="1"/>
</dbReference>
<dbReference type="SUPFAM" id="SSF52540">
    <property type="entry name" value="P-loop containing nucleoside triphosphate hydrolases"/>
    <property type="match status" value="1"/>
</dbReference>
<comment type="function">
    <text evidence="8">GTPase involved in activation of the TORC1 signaling pathway, which promotes growth and represses autophagy in nutrient-rich conditions.</text>
</comment>
<dbReference type="Proteomes" id="UP001527925">
    <property type="component" value="Unassembled WGS sequence"/>
</dbReference>
<dbReference type="InterPro" id="IPR006762">
    <property type="entry name" value="Gtr1_RagA"/>
</dbReference>
<keyword evidence="5 8" id="KW-0342">GTP-binding</keyword>
<evidence type="ECO:0000256" key="7">
    <source>
        <dbReference type="ARBA" id="ARBA00049117"/>
    </source>
</evidence>
<name>A0ABR4N5K5_9FUNG</name>
<evidence type="ECO:0000256" key="4">
    <source>
        <dbReference type="ARBA" id="ARBA00022801"/>
    </source>
</evidence>
<evidence type="ECO:0000256" key="1">
    <source>
        <dbReference type="ARBA" id="ARBA00004308"/>
    </source>
</evidence>
<dbReference type="InterPro" id="IPR039400">
    <property type="entry name" value="RagC/D"/>
</dbReference>
<feature type="compositionally biased region" description="Polar residues" evidence="9">
    <location>
        <begin position="274"/>
        <end position="291"/>
    </location>
</feature>
<keyword evidence="11" id="KW-1185">Reference proteome</keyword>
<comment type="caution">
    <text evidence="10">The sequence shown here is derived from an EMBL/GenBank/DDBJ whole genome shotgun (WGS) entry which is preliminary data.</text>
</comment>
<evidence type="ECO:0000256" key="6">
    <source>
        <dbReference type="ARBA" id="ARBA00023136"/>
    </source>
</evidence>
<feature type="region of interest" description="Disordered" evidence="9">
    <location>
        <begin position="272"/>
        <end position="293"/>
    </location>
</feature>
<dbReference type="EMBL" id="JADGIZ020000030">
    <property type="protein sequence ID" value="KAL2914759.1"/>
    <property type="molecule type" value="Genomic_DNA"/>
</dbReference>
<sequence length="390" mass="43270">MLVAGDPKSNVPQHAWMPLSSGQTAKPRLLVMGLRRSGKSSILNVVFNKMSPNETLFLESTSIMSRNDILSFLDFQLWDFPGNLELGDSTVDPGLLFQQCGALVFVIDAQDEYIGALRRLYEVIILAHRLNSTITFEVFIHKIDGLSDEHKIDTQRDIYQRLHDELAESNVHDVHLSFHLTSIYDHSIFEAFSKVIQKLIPQLPTLENLLNMLCSNTNVEKVFLFDTASKIYIATDSSPVDMQSYELCSDMIDVVMDISSIYARTQHAKATPSGYLSLQPPSTNGGSSNGRAQASSNAAVLEAAANGMARDPGLAIVEDDESHATIRLNNGQALYLRQVNQHLVLVSLLRDDSFERQGLIHYNFGCISEALNMVLMPESPATAAPHQLHI</sequence>
<protein>
    <recommendedName>
        <fullName evidence="8">GTP-binding protein</fullName>
    </recommendedName>
</protein>
<reference evidence="10 11" key="1">
    <citation type="submission" date="2023-09" db="EMBL/GenBank/DDBJ databases">
        <title>Pangenome analysis of Batrachochytrium dendrobatidis and related Chytrids.</title>
        <authorList>
            <person name="Yacoub M.N."/>
            <person name="Stajich J.E."/>
            <person name="James T.Y."/>
        </authorList>
    </citation>
    <scope>NUCLEOTIDE SEQUENCE [LARGE SCALE GENOMIC DNA]</scope>
    <source>
        <strain evidence="10 11">JEL0888</strain>
    </source>
</reference>
<evidence type="ECO:0000256" key="8">
    <source>
        <dbReference type="RuleBase" id="RU367014"/>
    </source>
</evidence>
<dbReference type="PANTHER" id="PTHR11259:SF2">
    <property type="entry name" value="GH16429P"/>
    <property type="match status" value="1"/>
</dbReference>
<keyword evidence="3 8" id="KW-0547">Nucleotide-binding</keyword>
<evidence type="ECO:0000256" key="9">
    <source>
        <dbReference type="SAM" id="MobiDB-lite"/>
    </source>
</evidence>
<comment type="similarity">
    <text evidence="2 8">Belongs to the GTR/RAG GTP-binding protein family.</text>
</comment>
<evidence type="ECO:0000313" key="10">
    <source>
        <dbReference type="EMBL" id="KAL2914759.1"/>
    </source>
</evidence>
<keyword evidence="4" id="KW-0378">Hydrolase</keyword>
<dbReference type="CDD" id="cd11385">
    <property type="entry name" value="RagC_like"/>
    <property type="match status" value="1"/>
</dbReference>
<dbReference type="Gene3D" id="3.30.450.190">
    <property type="match status" value="1"/>
</dbReference>
<comment type="catalytic activity">
    <reaction evidence="7">
        <text>GTP + H2O = GDP + phosphate + H(+)</text>
        <dbReference type="Rhea" id="RHEA:19669"/>
        <dbReference type="ChEBI" id="CHEBI:15377"/>
        <dbReference type="ChEBI" id="CHEBI:15378"/>
        <dbReference type="ChEBI" id="CHEBI:37565"/>
        <dbReference type="ChEBI" id="CHEBI:43474"/>
        <dbReference type="ChEBI" id="CHEBI:58189"/>
    </reaction>
    <physiologicalReaction direction="left-to-right" evidence="7">
        <dbReference type="Rhea" id="RHEA:19670"/>
    </physiologicalReaction>
</comment>
<dbReference type="Gene3D" id="3.40.50.300">
    <property type="entry name" value="P-loop containing nucleotide triphosphate hydrolases"/>
    <property type="match status" value="1"/>
</dbReference>
<dbReference type="Pfam" id="PF04670">
    <property type="entry name" value="Gtr1_RagA"/>
    <property type="match status" value="1"/>
</dbReference>